<dbReference type="InterPro" id="IPR056884">
    <property type="entry name" value="NPHP3-like_N"/>
</dbReference>
<dbReference type="Gene3D" id="3.40.50.300">
    <property type="entry name" value="P-loop containing nucleotide triphosphate hydrolases"/>
    <property type="match status" value="1"/>
</dbReference>
<name>A0A8H7DEZ4_9AGAR</name>
<feature type="domain" description="NACHT" evidence="3">
    <location>
        <begin position="386"/>
        <end position="529"/>
    </location>
</feature>
<dbReference type="PROSITE" id="PS50837">
    <property type="entry name" value="NACHT"/>
    <property type="match status" value="1"/>
</dbReference>
<evidence type="ECO:0000256" key="2">
    <source>
        <dbReference type="SAM" id="MobiDB-lite"/>
    </source>
</evidence>
<protein>
    <submittedName>
        <fullName evidence="4">NACHT domain-containing protein</fullName>
    </submittedName>
</protein>
<dbReference type="PANTHER" id="PTHR10039:SF17">
    <property type="entry name" value="FUNGAL STAND N-TERMINAL GOODBYE DOMAIN-CONTAINING PROTEIN-RELATED"/>
    <property type="match status" value="1"/>
</dbReference>
<keyword evidence="1" id="KW-0677">Repeat</keyword>
<dbReference type="Proteomes" id="UP000620124">
    <property type="component" value="Unassembled WGS sequence"/>
</dbReference>
<dbReference type="InterPro" id="IPR007111">
    <property type="entry name" value="NACHT_NTPase"/>
</dbReference>
<proteinExistence type="predicted"/>
<feature type="region of interest" description="Disordered" evidence="2">
    <location>
        <begin position="71"/>
        <end position="97"/>
    </location>
</feature>
<feature type="compositionally biased region" description="Low complexity" evidence="2">
    <location>
        <begin position="345"/>
        <end position="355"/>
    </location>
</feature>
<dbReference type="AlphaFoldDB" id="A0A8H7DEZ4"/>
<evidence type="ECO:0000256" key="1">
    <source>
        <dbReference type="ARBA" id="ARBA00022737"/>
    </source>
</evidence>
<evidence type="ECO:0000259" key="3">
    <source>
        <dbReference type="PROSITE" id="PS50837"/>
    </source>
</evidence>
<dbReference type="EMBL" id="JACAZI010000002">
    <property type="protein sequence ID" value="KAF7369733.1"/>
    <property type="molecule type" value="Genomic_DNA"/>
</dbReference>
<dbReference type="PANTHER" id="PTHR10039">
    <property type="entry name" value="AMELOGENIN"/>
    <property type="match status" value="1"/>
</dbReference>
<dbReference type="OrthoDB" id="3027122at2759"/>
<gene>
    <name evidence="4" type="ORF">MVEN_00304900</name>
</gene>
<sequence>MPIFSFTSHVQITGGNFVDIGGDLNLECIQPPGSVDIEGVLTGMAFGMGEELGPHLLGEQSERARGPRMLPYHSGQGSGRQLVGAERTERGGAPRMLPYDLSHRRQILSQSDNSYSTSGAPPLPPFFSQYTHEQYPQLEAPLDDPITSSENPGEGMHPRDYSAMILPGSESEPLSGTHGFNRPQMQNSDLSKYHFLPQNLHSPALGYPLDWASYTTSSNAAVENQNDYHSHDLDANLSQLSPYPINPIDVAFPWNRPDHAPVTSISGGTFIGGNMNTNIQQHGEAGLHILHRAIAGDAFHDSAERYPQPRCHPETRTKLLDVLWNWTCGIEPPSKWTSEHHDNSASESYPNSGSSSEDDEEDHDIDPSRSSQDQNPSLGEVKQSSNILWLHGPAGSGKSAVAQSFCQKLQKEGRLGGSFFFKRGHHSRGNAQKLFPTIAYQLALLLPELKQSILRAIESDPAIVHRSFSTQLQKLIIEPCQNSPLSQPVPVIIDGLDECDGQDIQQEILQSIGNAVSQSHLPILFFIASRPESYIHETFAAALLNRVHRPLNIDQSFNDVRKYLLDEFGRIHREHRTMAAVPYPWPRSEIVEELIKKSSGYFVYVSTVIKFMDDKQFRPVDRLDIILGIKNNISVAPFDTLDQLYHQILCGVPMEFRSQLMEILAVISANFNLNVSAVEQLLELETGDGWLILRGLHSVIKMPDDEETFSKLEAYHASFLDFLNNPLRSAEFCVLSSQCRTNLTHHILKAFSYDDPLLQQPWHVAWVLGRSNVFQYITSADPSPYLLPHVDSLNPNFFFVSWGKHDVGNALLYWLKKFSSMPEGLIHLWEDYSFMGLCDEAWSGFESTDEQQSDICHDILTQTSPQLIRILYAYRALSTAGMPTLYWYLFRIHFCLGLSWEELRAAICPLRTLLDDDEARLREVLGAFTSDHPFSVTVDLNSLFLELATGSLCFTRAVMNCQMPSWFRWSATGWGFFLRSRPPSPDLLWEVGEIESAVRDHSHRIGGLQAEDLHNAVQWLKTFPRPPFELIDRYQHHLEASIDVERQKWGPGHQIMNDYTFDSLEKKWIDGLEGCKKYFELPTTSIS</sequence>
<keyword evidence="5" id="KW-1185">Reference proteome</keyword>
<feature type="region of interest" description="Disordered" evidence="2">
    <location>
        <begin position="335"/>
        <end position="379"/>
    </location>
</feature>
<reference evidence="4" key="1">
    <citation type="submission" date="2020-05" db="EMBL/GenBank/DDBJ databases">
        <title>Mycena genomes resolve the evolution of fungal bioluminescence.</title>
        <authorList>
            <person name="Tsai I.J."/>
        </authorList>
    </citation>
    <scope>NUCLEOTIDE SEQUENCE</scope>
    <source>
        <strain evidence="4">CCC161011</strain>
    </source>
</reference>
<evidence type="ECO:0000313" key="4">
    <source>
        <dbReference type="EMBL" id="KAF7369733.1"/>
    </source>
</evidence>
<dbReference type="Pfam" id="PF24883">
    <property type="entry name" value="NPHP3_N"/>
    <property type="match status" value="1"/>
</dbReference>
<feature type="compositionally biased region" description="Polar residues" evidence="2">
    <location>
        <begin position="369"/>
        <end position="379"/>
    </location>
</feature>
<dbReference type="SUPFAM" id="SSF52540">
    <property type="entry name" value="P-loop containing nucleoside triphosphate hydrolases"/>
    <property type="match status" value="1"/>
</dbReference>
<organism evidence="4 5">
    <name type="scientific">Mycena venus</name>
    <dbReference type="NCBI Taxonomy" id="2733690"/>
    <lineage>
        <taxon>Eukaryota</taxon>
        <taxon>Fungi</taxon>
        <taxon>Dikarya</taxon>
        <taxon>Basidiomycota</taxon>
        <taxon>Agaricomycotina</taxon>
        <taxon>Agaricomycetes</taxon>
        <taxon>Agaricomycetidae</taxon>
        <taxon>Agaricales</taxon>
        <taxon>Marasmiineae</taxon>
        <taxon>Mycenaceae</taxon>
        <taxon>Mycena</taxon>
    </lineage>
</organism>
<dbReference type="InterPro" id="IPR027417">
    <property type="entry name" value="P-loop_NTPase"/>
</dbReference>
<accession>A0A8H7DEZ4</accession>
<evidence type="ECO:0000313" key="5">
    <source>
        <dbReference type="Proteomes" id="UP000620124"/>
    </source>
</evidence>
<comment type="caution">
    <text evidence="4">The sequence shown here is derived from an EMBL/GenBank/DDBJ whole genome shotgun (WGS) entry which is preliminary data.</text>
</comment>